<sequence>MAIVPKRKTSKQRKHKRRTHHALPVQNLIACSNCSNMIQQHLICYNCGFYKGKKVVGYRSLDDRRKAQ</sequence>
<evidence type="ECO:0000256" key="5">
    <source>
        <dbReference type="HAMAP-Rule" id="MF_00340"/>
    </source>
</evidence>
<organism evidence="7 8">
    <name type="scientific">Mycoplasmopsis meleagridis ATCC 25294</name>
    <dbReference type="NCBI Taxonomy" id="1264554"/>
    <lineage>
        <taxon>Bacteria</taxon>
        <taxon>Bacillati</taxon>
        <taxon>Mycoplasmatota</taxon>
        <taxon>Mycoplasmoidales</taxon>
        <taxon>Metamycoplasmataceae</taxon>
        <taxon>Mycoplasmopsis</taxon>
    </lineage>
</organism>
<dbReference type="InterPro" id="IPR044957">
    <property type="entry name" value="Ribosomal_bL32_bact"/>
</dbReference>
<evidence type="ECO:0000313" key="8">
    <source>
        <dbReference type="Proteomes" id="UP000033750"/>
    </source>
</evidence>
<dbReference type="PANTHER" id="PTHR35534:SF1">
    <property type="entry name" value="LARGE RIBOSOMAL SUBUNIT PROTEIN BL32"/>
    <property type="match status" value="1"/>
</dbReference>
<comment type="similarity">
    <text evidence="1 5">Belongs to the bacterial ribosomal protein bL32 family.</text>
</comment>
<dbReference type="Proteomes" id="UP000033750">
    <property type="component" value="Unassembled WGS sequence"/>
</dbReference>
<dbReference type="AlphaFoldDB" id="A0A0F5H140"/>
<evidence type="ECO:0000256" key="6">
    <source>
        <dbReference type="SAM" id="MobiDB-lite"/>
    </source>
</evidence>
<dbReference type="EMBL" id="JZXN01000016">
    <property type="protein sequence ID" value="KKB26865.1"/>
    <property type="molecule type" value="Genomic_DNA"/>
</dbReference>
<evidence type="ECO:0000256" key="2">
    <source>
        <dbReference type="ARBA" id="ARBA00022980"/>
    </source>
</evidence>
<dbReference type="GO" id="GO:0003735">
    <property type="term" value="F:structural constituent of ribosome"/>
    <property type="evidence" value="ECO:0007669"/>
    <property type="project" value="InterPro"/>
</dbReference>
<dbReference type="GO" id="GO:0015934">
    <property type="term" value="C:large ribosomal subunit"/>
    <property type="evidence" value="ECO:0007669"/>
    <property type="project" value="InterPro"/>
</dbReference>
<accession>A0A0F5H140</accession>
<reference evidence="7 8" key="1">
    <citation type="submission" date="2015-03" db="EMBL/GenBank/DDBJ databases">
        <title>Genome sequence of Mycoplasma meleagridis strain ATCC 25294.</title>
        <authorList>
            <person name="Yacoub E."/>
            <person name="Blanchard A."/>
            <person name="Sirand-Pugnet P."/>
            <person name="Mardassi B.B.A."/>
        </authorList>
    </citation>
    <scope>NUCLEOTIDE SEQUENCE [LARGE SCALE GENOMIC DNA]</scope>
    <source>
        <strain evidence="7 8">ATCC 25294</strain>
    </source>
</reference>
<evidence type="ECO:0000256" key="1">
    <source>
        <dbReference type="ARBA" id="ARBA00008560"/>
    </source>
</evidence>
<comment type="caution">
    <text evidence="7">The sequence shown here is derived from an EMBL/GenBank/DDBJ whole genome shotgun (WGS) entry which is preliminary data.</text>
</comment>
<dbReference type="InterPro" id="IPR011332">
    <property type="entry name" value="Ribosomal_zn-bd"/>
</dbReference>
<dbReference type="InterPro" id="IPR002677">
    <property type="entry name" value="Ribosomal_bL32"/>
</dbReference>
<name>A0A0F5H140_9BACT</name>
<dbReference type="OrthoDB" id="9812874at2"/>
<dbReference type="NCBIfam" id="TIGR01031">
    <property type="entry name" value="rpmF_bact"/>
    <property type="match status" value="1"/>
</dbReference>
<dbReference type="RefSeq" id="WP_046096955.1">
    <property type="nucleotide sequence ID" value="NZ_JZXN01000016.1"/>
</dbReference>
<proteinExistence type="inferred from homology"/>
<evidence type="ECO:0000256" key="4">
    <source>
        <dbReference type="ARBA" id="ARBA00035178"/>
    </source>
</evidence>
<keyword evidence="8" id="KW-1185">Reference proteome</keyword>
<dbReference type="Pfam" id="PF01783">
    <property type="entry name" value="Ribosomal_L32p"/>
    <property type="match status" value="1"/>
</dbReference>
<dbReference type="STRING" id="29561.MM26B8_00430"/>
<dbReference type="SUPFAM" id="SSF57829">
    <property type="entry name" value="Zn-binding ribosomal proteins"/>
    <property type="match status" value="1"/>
</dbReference>
<dbReference type="GO" id="GO:0006412">
    <property type="term" value="P:translation"/>
    <property type="evidence" value="ECO:0007669"/>
    <property type="project" value="UniProtKB-UniRule"/>
</dbReference>
<dbReference type="Gene3D" id="1.20.5.640">
    <property type="entry name" value="Single helix bin"/>
    <property type="match status" value="1"/>
</dbReference>
<feature type="region of interest" description="Disordered" evidence="6">
    <location>
        <begin position="1"/>
        <end position="20"/>
    </location>
</feature>
<keyword evidence="3 5" id="KW-0687">Ribonucleoprotein</keyword>
<keyword evidence="2 5" id="KW-0689">Ribosomal protein</keyword>
<evidence type="ECO:0000256" key="3">
    <source>
        <dbReference type="ARBA" id="ARBA00023274"/>
    </source>
</evidence>
<protein>
    <recommendedName>
        <fullName evidence="4 5">Large ribosomal subunit protein bL32</fullName>
    </recommendedName>
</protein>
<dbReference type="PATRIC" id="fig|1264554.4.peg.492"/>
<evidence type="ECO:0000313" key="7">
    <source>
        <dbReference type="EMBL" id="KKB26865.1"/>
    </source>
</evidence>
<gene>
    <name evidence="5 7" type="primary">rpmF</name>
    <name evidence="7" type="ORF">MMELEA_05480</name>
</gene>
<dbReference type="HAMAP" id="MF_00340">
    <property type="entry name" value="Ribosomal_bL32"/>
    <property type="match status" value="1"/>
</dbReference>
<dbReference type="PANTHER" id="PTHR35534">
    <property type="entry name" value="50S RIBOSOMAL PROTEIN L32"/>
    <property type="match status" value="1"/>
</dbReference>